<reference evidence="1" key="1">
    <citation type="submission" date="2020-09" db="EMBL/GenBank/DDBJ databases">
        <title>Genome-Enabled Discovery of Anthraquinone Biosynthesis in Senna tora.</title>
        <authorList>
            <person name="Kang S.-H."/>
            <person name="Pandey R.P."/>
            <person name="Lee C.-M."/>
            <person name="Sim J.-S."/>
            <person name="Jeong J.-T."/>
            <person name="Choi B.-S."/>
            <person name="Jung M."/>
            <person name="Ginzburg D."/>
            <person name="Zhao K."/>
            <person name="Won S.Y."/>
            <person name="Oh T.-J."/>
            <person name="Yu Y."/>
            <person name="Kim N.-H."/>
            <person name="Lee O.R."/>
            <person name="Lee T.-H."/>
            <person name="Bashyal P."/>
            <person name="Kim T.-S."/>
            <person name="Lee W.-H."/>
            <person name="Kawkins C."/>
            <person name="Kim C.-K."/>
            <person name="Kim J.S."/>
            <person name="Ahn B.O."/>
            <person name="Rhee S.Y."/>
            <person name="Sohng J.K."/>
        </authorList>
    </citation>
    <scope>NUCLEOTIDE SEQUENCE</scope>
    <source>
        <tissue evidence="1">Leaf</tissue>
    </source>
</reference>
<dbReference type="AlphaFoldDB" id="A0A834SGG7"/>
<protein>
    <submittedName>
        <fullName evidence="1">Uncharacterized protein</fullName>
    </submittedName>
</protein>
<organism evidence="1 2">
    <name type="scientific">Senna tora</name>
    <dbReference type="NCBI Taxonomy" id="362788"/>
    <lineage>
        <taxon>Eukaryota</taxon>
        <taxon>Viridiplantae</taxon>
        <taxon>Streptophyta</taxon>
        <taxon>Embryophyta</taxon>
        <taxon>Tracheophyta</taxon>
        <taxon>Spermatophyta</taxon>
        <taxon>Magnoliopsida</taxon>
        <taxon>eudicotyledons</taxon>
        <taxon>Gunneridae</taxon>
        <taxon>Pentapetalae</taxon>
        <taxon>rosids</taxon>
        <taxon>fabids</taxon>
        <taxon>Fabales</taxon>
        <taxon>Fabaceae</taxon>
        <taxon>Caesalpinioideae</taxon>
        <taxon>Cassia clade</taxon>
        <taxon>Senna</taxon>
    </lineage>
</organism>
<proteinExistence type="predicted"/>
<name>A0A834SGG7_9FABA</name>
<evidence type="ECO:0000313" key="1">
    <source>
        <dbReference type="EMBL" id="KAF7802796.1"/>
    </source>
</evidence>
<comment type="caution">
    <text evidence="1">The sequence shown here is derived from an EMBL/GenBank/DDBJ whole genome shotgun (WGS) entry which is preliminary data.</text>
</comment>
<accession>A0A834SGG7</accession>
<dbReference type="EMBL" id="JAAIUW010000013">
    <property type="protein sequence ID" value="KAF7802796.1"/>
    <property type="molecule type" value="Genomic_DNA"/>
</dbReference>
<evidence type="ECO:0000313" key="2">
    <source>
        <dbReference type="Proteomes" id="UP000634136"/>
    </source>
</evidence>
<dbReference type="Proteomes" id="UP000634136">
    <property type="component" value="Unassembled WGS sequence"/>
</dbReference>
<gene>
    <name evidence="1" type="ORF">G2W53_041907</name>
</gene>
<sequence>MGFLERENSISLLTMKTHESLATQVLEEFKLRHPKVGQMQVVKIPDSLSFIGGVALDISHMNCELLVDEEKAIVWLDVVAITIVICQ</sequence>
<keyword evidence="2" id="KW-1185">Reference proteome</keyword>